<proteinExistence type="predicted"/>
<dbReference type="AlphaFoldDB" id="A0AAD5LVR7"/>
<keyword evidence="3" id="KW-1185">Reference proteome</keyword>
<evidence type="ECO:0000313" key="2">
    <source>
        <dbReference type="EMBL" id="KAJ1347672.1"/>
    </source>
</evidence>
<feature type="region of interest" description="Disordered" evidence="1">
    <location>
        <begin position="1"/>
        <end position="34"/>
    </location>
</feature>
<name>A0AAD5LVR7_PARTN</name>
<comment type="caution">
    <text evidence="2">The sequence shown here is derived from an EMBL/GenBank/DDBJ whole genome shotgun (WGS) entry which is preliminary data.</text>
</comment>
<gene>
    <name evidence="2" type="ORF">KIN20_002799</name>
</gene>
<evidence type="ECO:0000256" key="1">
    <source>
        <dbReference type="SAM" id="MobiDB-lite"/>
    </source>
</evidence>
<accession>A0AAD5LVR7</accession>
<dbReference type="Proteomes" id="UP001196413">
    <property type="component" value="Unassembled WGS sequence"/>
</dbReference>
<dbReference type="EMBL" id="JAHQIW010000364">
    <property type="protein sequence ID" value="KAJ1347672.1"/>
    <property type="molecule type" value="Genomic_DNA"/>
</dbReference>
<reference evidence="2" key="1">
    <citation type="submission" date="2021-06" db="EMBL/GenBank/DDBJ databases">
        <title>Parelaphostrongylus tenuis whole genome reference sequence.</title>
        <authorList>
            <person name="Garwood T.J."/>
            <person name="Larsen P.A."/>
            <person name="Fountain-Jones N.M."/>
            <person name="Garbe J.R."/>
            <person name="Macchietto M.G."/>
            <person name="Kania S.A."/>
            <person name="Gerhold R.W."/>
            <person name="Richards J.E."/>
            <person name="Wolf T.M."/>
        </authorList>
    </citation>
    <scope>NUCLEOTIDE SEQUENCE</scope>
    <source>
        <strain evidence="2">MNPRO001-30</strain>
        <tissue evidence="2">Meninges</tissue>
    </source>
</reference>
<organism evidence="2 3">
    <name type="scientific">Parelaphostrongylus tenuis</name>
    <name type="common">Meningeal worm</name>
    <dbReference type="NCBI Taxonomy" id="148309"/>
    <lineage>
        <taxon>Eukaryota</taxon>
        <taxon>Metazoa</taxon>
        <taxon>Ecdysozoa</taxon>
        <taxon>Nematoda</taxon>
        <taxon>Chromadorea</taxon>
        <taxon>Rhabditida</taxon>
        <taxon>Rhabditina</taxon>
        <taxon>Rhabditomorpha</taxon>
        <taxon>Strongyloidea</taxon>
        <taxon>Metastrongylidae</taxon>
        <taxon>Parelaphostrongylus</taxon>
    </lineage>
</organism>
<evidence type="ECO:0000313" key="3">
    <source>
        <dbReference type="Proteomes" id="UP001196413"/>
    </source>
</evidence>
<protein>
    <submittedName>
        <fullName evidence="2">Uncharacterized protein</fullName>
    </submittedName>
</protein>
<sequence length="95" mass="9886">MAVASRGLTTSCLSTNAAESSVKQESTSSDAPIALSTTPVTESVIGVKVEPRVIATTSHAILTGGWKGVENRPIYPGVMLLNTDDNKRGRCPTGK</sequence>
<feature type="compositionally biased region" description="Polar residues" evidence="1">
    <location>
        <begin position="7"/>
        <end position="34"/>
    </location>
</feature>